<sequence>MSDESEDFVETSNPDRLREIAELLRGVPIMFGTDDGDVDDLEAIATRIENLENFLDSVEEIVSAWGAGDAGDSEIVRLLNQARKLRKE</sequence>
<dbReference type="AlphaFoldDB" id="A0A5C5ZV13"/>
<reference evidence="1 3" key="1">
    <citation type="submission" date="2019-02" db="EMBL/GenBank/DDBJ databases">
        <title>Deep-cultivation of Planctomycetes and their phenomic and genomic characterization uncovers novel biology.</title>
        <authorList>
            <person name="Wiegand S."/>
            <person name="Jogler M."/>
            <person name="Boedeker C."/>
            <person name="Pinto D."/>
            <person name="Vollmers J."/>
            <person name="Rivas-Marin E."/>
            <person name="Kohn T."/>
            <person name="Peeters S.H."/>
            <person name="Heuer A."/>
            <person name="Rast P."/>
            <person name="Oberbeckmann S."/>
            <person name="Bunk B."/>
            <person name="Jeske O."/>
            <person name="Meyerdierks A."/>
            <person name="Storesund J.E."/>
            <person name="Kallscheuer N."/>
            <person name="Luecker S."/>
            <person name="Lage O.M."/>
            <person name="Pohl T."/>
            <person name="Merkel B.J."/>
            <person name="Hornburger P."/>
            <person name="Mueller R.-W."/>
            <person name="Bruemmer F."/>
            <person name="Labrenz M."/>
            <person name="Spormann A.M."/>
            <person name="Op Den Camp H."/>
            <person name="Overmann J."/>
            <person name="Amann R."/>
            <person name="Jetten M.S.M."/>
            <person name="Mascher T."/>
            <person name="Medema M.H."/>
            <person name="Devos D.P."/>
            <person name="Kaster A.-K."/>
            <person name="Ovreas L."/>
            <person name="Rohde M."/>
            <person name="Galperin M.Y."/>
            <person name="Jogler C."/>
        </authorList>
    </citation>
    <scope>NUCLEOTIDE SEQUENCE [LARGE SCALE GENOMIC DNA]</scope>
    <source>
        <strain evidence="1 3">Pla100</strain>
    </source>
</reference>
<accession>A0A5C5ZV13</accession>
<evidence type="ECO:0000313" key="1">
    <source>
        <dbReference type="EMBL" id="TWT91382.1"/>
    </source>
</evidence>
<protein>
    <submittedName>
        <fullName evidence="1">Uncharacterized protein</fullName>
    </submittedName>
</protein>
<name>A0A5C5ZV13_9BACT</name>
<organism evidence="1 3">
    <name type="scientific">Neorhodopirellula pilleata</name>
    <dbReference type="NCBI Taxonomy" id="2714738"/>
    <lineage>
        <taxon>Bacteria</taxon>
        <taxon>Pseudomonadati</taxon>
        <taxon>Planctomycetota</taxon>
        <taxon>Planctomycetia</taxon>
        <taxon>Pirellulales</taxon>
        <taxon>Pirellulaceae</taxon>
        <taxon>Neorhodopirellula</taxon>
    </lineage>
</organism>
<dbReference type="Proteomes" id="UP000316213">
    <property type="component" value="Unassembled WGS sequence"/>
</dbReference>
<comment type="caution">
    <text evidence="1">The sequence shown here is derived from an EMBL/GenBank/DDBJ whole genome shotgun (WGS) entry which is preliminary data.</text>
</comment>
<proteinExistence type="predicted"/>
<evidence type="ECO:0000313" key="3">
    <source>
        <dbReference type="Proteomes" id="UP000316213"/>
    </source>
</evidence>
<dbReference type="EMBL" id="SJPM01000015">
    <property type="protein sequence ID" value="TWT91382.1"/>
    <property type="molecule type" value="Genomic_DNA"/>
</dbReference>
<dbReference type="EMBL" id="SJPM01000015">
    <property type="protein sequence ID" value="TWT91431.1"/>
    <property type="molecule type" value="Genomic_DNA"/>
</dbReference>
<evidence type="ECO:0000313" key="2">
    <source>
        <dbReference type="EMBL" id="TWT91431.1"/>
    </source>
</evidence>
<dbReference type="OrthoDB" id="303316at2"/>
<keyword evidence="3" id="KW-1185">Reference proteome</keyword>
<dbReference type="RefSeq" id="WP_146581272.1">
    <property type="nucleotide sequence ID" value="NZ_SJPM01000015.1"/>
</dbReference>
<gene>
    <name evidence="1" type="ORF">Pla100_52320</name>
    <name evidence="2" type="ORF">Pla100_52810</name>
</gene>